<reference evidence="3 4" key="1">
    <citation type="submission" date="2023-10" db="EMBL/GenBank/DDBJ databases">
        <title>Bacteria for the degradation of biodegradable plastic PBAT(Polybutylene adipate terephthalate).</title>
        <authorList>
            <person name="Weon H.-Y."/>
            <person name="Yeon J."/>
        </authorList>
    </citation>
    <scope>NUCLEOTIDE SEQUENCE [LARGE SCALE GENOMIC DNA]</scope>
    <source>
        <strain evidence="3 4">SBD 7-3</strain>
    </source>
</reference>
<proteinExistence type="inferred from homology"/>
<dbReference type="InterPro" id="IPR006015">
    <property type="entry name" value="Universal_stress_UspA"/>
</dbReference>
<protein>
    <submittedName>
        <fullName evidence="3">Universal stress protein</fullName>
    </submittedName>
</protein>
<keyword evidence="4" id="KW-1185">Reference proteome</keyword>
<dbReference type="RefSeq" id="WP_316703519.1">
    <property type="nucleotide sequence ID" value="NZ_CP136336.1"/>
</dbReference>
<evidence type="ECO:0000313" key="4">
    <source>
        <dbReference type="Proteomes" id="UP001303946"/>
    </source>
</evidence>
<dbReference type="InterPro" id="IPR014729">
    <property type="entry name" value="Rossmann-like_a/b/a_fold"/>
</dbReference>
<name>A0ABZ0D7D1_9BURK</name>
<gene>
    <name evidence="3" type="ORF">RXV79_11300</name>
</gene>
<evidence type="ECO:0000256" key="1">
    <source>
        <dbReference type="ARBA" id="ARBA00008791"/>
    </source>
</evidence>
<dbReference type="InterPro" id="IPR006016">
    <property type="entry name" value="UspA"/>
</dbReference>
<dbReference type="Pfam" id="PF00582">
    <property type="entry name" value="Usp"/>
    <property type="match status" value="1"/>
</dbReference>
<evidence type="ECO:0000259" key="2">
    <source>
        <dbReference type="Pfam" id="PF00582"/>
    </source>
</evidence>
<dbReference type="EMBL" id="CP136336">
    <property type="protein sequence ID" value="WOB10619.1"/>
    <property type="molecule type" value="Genomic_DNA"/>
</dbReference>
<dbReference type="PANTHER" id="PTHR46268">
    <property type="entry name" value="STRESS RESPONSE PROTEIN NHAX"/>
    <property type="match status" value="1"/>
</dbReference>
<feature type="domain" description="UspA" evidence="2">
    <location>
        <begin position="1"/>
        <end position="145"/>
    </location>
</feature>
<accession>A0ABZ0D7D1</accession>
<dbReference type="Proteomes" id="UP001303946">
    <property type="component" value="Chromosome"/>
</dbReference>
<evidence type="ECO:0000313" key="3">
    <source>
        <dbReference type="EMBL" id="WOB10619.1"/>
    </source>
</evidence>
<sequence>MYDKILVPIDGSATSTRGLNEAIDLARQLKSQLVLLTVVDDFPMTVEMASVSAFNETRAILVEHGKKVLEEGRTTVSNAGLACETVLSEVMSQRPADSIVQEAAKRACNLIVMGTHGRRGFNRMALGSDAELVLRQAPVPVLLVRSPTPRP</sequence>
<comment type="similarity">
    <text evidence="1">Belongs to the universal stress protein A family.</text>
</comment>
<dbReference type="SUPFAM" id="SSF52402">
    <property type="entry name" value="Adenine nucleotide alpha hydrolases-like"/>
    <property type="match status" value="1"/>
</dbReference>
<dbReference type="PANTHER" id="PTHR46268:SF15">
    <property type="entry name" value="UNIVERSAL STRESS PROTEIN HP_0031"/>
    <property type="match status" value="1"/>
</dbReference>
<dbReference type="PRINTS" id="PR01438">
    <property type="entry name" value="UNVRSLSTRESS"/>
</dbReference>
<organism evidence="3 4">
    <name type="scientific">Piscinibacter gummiphilus</name>
    <dbReference type="NCBI Taxonomy" id="946333"/>
    <lineage>
        <taxon>Bacteria</taxon>
        <taxon>Pseudomonadati</taxon>
        <taxon>Pseudomonadota</taxon>
        <taxon>Betaproteobacteria</taxon>
        <taxon>Burkholderiales</taxon>
        <taxon>Sphaerotilaceae</taxon>
        <taxon>Piscinibacter</taxon>
    </lineage>
</organism>
<dbReference type="Gene3D" id="3.40.50.620">
    <property type="entry name" value="HUPs"/>
    <property type="match status" value="1"/>
</dbReference>
<dbReference type="CDD" id="cd00293">
    <property type="entry name" value="USP-like"/>
    <property type="match status" value="1"/>
</dbReference>